<dbReference type="AlphaFoldDB" id="A0A841HUI9"/>
<dbReference type="InterPro" id="IPR006860">
    <property type="entry name" value="FecR"/>
</dbReference>
<evidence type="ECO:0000256" key="1">
    <source>
        <dbReference type="SAM" id="Phobius"/>
    </source>
</evidence>
<evidence type="ECO:0000313" key="5">
    <source>
        <dbReference type="Proteomes" id="UP000588068"/>
    </source>
</evidence>
<evidence type="ECO:0000259" key="3">
    <source>
        <dbReference type="Pfam" id="PF16220"/>
    </source>
</evidence>
<feature type="domain" description="FecR N-terminal" evidence="3">
    <location>
        <begin position="14"/>
        <end position="53"/>
    </location>
</feature>
<keyword evidence="1 4" id="KW-0812">Transmembrane</keyword>
<dbReference type="PANTHER" id="PTHR30273:SF2">
    <property type="entry name" value="PROTEIN FECR"/>
    <property type="match status" value="1"/>
</dbReference>
<dbReference type="Proteomes" id="UP000588068">
    <property type="component" value="Unassembled WGS sequence"/>
</dbReference>
<keyword evidence="5" id="KW-1185">Reference proteome</keyword>
<feature type="transmembrane region" description="Helical" evidence="1">
    <location>
        <begin position="102"/>
        <end position="122"/>
    </location>
</feature>
<feature type="domain" description="FecR protein" evidence="2">
    <location>
        <begin position="128"/>
        <end position="220"/>
    </location>
</feature>
<dbReference type="PIRSF" id="PIRSF018266">
    <property type="entry name" value="FecR"/>
    <property type="match status" value="1"/>
</dbReference>
<dbReference type="PANTHER" id="PTHR30273">
    <property type="entry name" value="PERIPLASMIC SIGNAL SENSOR AND SIGMA FACTOR ACTIVATOR FECR-RELATED"/>
    <property type="match status" value="1"/>
</dbReference>
<dbReference type="Gene3D" id="3.55.50.30">
    <property type="match status" value="1"/>
</dbReference>
<accession>A0A841HUI9</accession>
<reference evidence="4 5" key="1">
    <citation type="submission" date="2020-08" db="EMBL/GenBank/DDBJ databases">
        <title>Genomic Encyclopedia of Type Strains, Phase IV (KMG-IV): sequencing the most valuable type-strain genomes for metagenomic binning, comparative biology and taxonomic classification.</title>
        <authorList>
            <person name="Goeker M."/>
        </authorList>
    </citation>
    <scope>NUCLEOTIDE SEQUENCE [LARGE SCALE GENOMIC DNA]</scope>
    <source>
        <strain evidence="4 5">DSM 26723</strain>
    </source>
</reference>
<keyword evidence="1" id="KW-1133">Transmembrane helix</keyword>
<evidence type="ECO:0000259" key="2">
    <source>
        <dbReference type="Pfam" id="PF04773"/>
    </source>
</evidence>
<protein>
    <submittedName>
        <fullName evidence="4">Transmembrane sensor</fullName>
    </submittedName>
</protein>
<gene>
    <name evidence="4" type="ORF">HNQ60_005405</name>
</gene>
<comment type="caution">
    <text evidence="4">The sequence shown here is derived from an EMBL/GenBank/DDBJ whole genome shotgun (WGS) entry which is preliminary data.</text>
</comment>
<dbReference type="InterPro" id="IPR032623">
    <property type="entry name" value="FecR_N"/>
</dbReference>
<dbReference type="RefSeq" id="WP_184335874.1">
    <property type="nucleotide sequence ID" value="NZ_JACHHZ010000008.1"/>
</dbReference>
<dbReference type="EMBL" id="JACHHZ010000008">
    <property type="protein sequence ID" value="MBB6096483.1"/>
    <property type="molecule type" value="Genomic_DNA"/>
</dbReference>
<dbReference type="InterPro" id="IPR012373">
    <property type="entry name" value="Ferrdict_sens_TM"/>
</dbReference>
<proteinExistence type="predicted"/>
<evidence type="ECO:0000313" key="4">
    <source>
        <dbReference type="EMBL" id="MBB6096483.1"/>
    </source>
</evidence>
<dbReference type="GO" id="GO:0016989">
    <property type="term" value="F:sigma factor antagonist activity"/>
    <property type="evidence" value="ECO:0007669"/>
    <property type="project" value="TreeGrafter"/>
</dbReference>
<sequence length="350" mass="38400">MNGSSGDIRTIEAAAARWFARLHGQRVAPEAEAEFDAWLDQSAAHREAYMRCELTLALTRGLVSDADLMVDMEACEQMAANDEAEARADEEARQRARAQRPWWLSAAAAMVLAVMTGSYFYAHRDRVDEYQTRVGEQRRVVLADRSTMTLNTDTSLTVRFNDHKRRVDIGKGEAFFSVSHDKSRPFEVYAAGGMVRAVGTEFGVQVDRGRVTVSVLEGAVVVVPEKELPTGGGVVAVPPLTANMAVSYRAGGTLEPVQAADARRINAWREGKLVFESVPLLQAITEFNRYTTHKVSLQSGAIGQRPVSGVIKIGDVDSLAFLLRESLGIRVEDRGGRLLVLDPAQAPEQR</sequence>
<dbReference type="Pfam" id="PF16220">
    <property type="entry name" value="DUF4880"/>
    <property type="match status" value="1"/>
</dbReference>
<dbReference type="Gene3D" id="2.60.120.1440">
    <property type="match status" value="1"/>
</dbReference>
<name>A0A841HUI9_9GAMM</name>
<dbReference type="Pfam" id="PF04773">
    <property type="entry name" value="FecR"/>
    <property type="match status" value="1"/>
</dbReference>
<keyword evidence="1" id="KW-0472">Membrane</keyword>
<organism evidence="4 5">
    <name type="scientific">Povalibacter uvarum</name>
    <dbReference type="NCBI Taxonomy" id="732238"/>
    <lineage>
        <taxon>Bacteria</taxon>
        <taxon>Pseudomonadati</taxon>
        <taxon>Pseudomonadota</taxon>
        <taxon>Gammaproteobacteria</taxon>
        <taxon>Steroidobacterales</taxon>
        <taxon>Steroidobacteraceae</taxon>
        <taxon>Povalibacter</taxon>
    </lineage>
</organism>